<feature type="region of interest" description="Disordered" evidence="2">
    <location>
        <begin position="86"/>
        <end position="364"/>
    </location>
</feature>
<keyword evidence="8" id="KW-1185">Reference proteome</keyword>
<dbReference type="EMBL" id="CAJFDI010000006">
    <property type="protein sequence ID" value="CAD5233743.1"/>
    <property type="molecule type" value="Genomic_DNA"/>
</dbReference>
<evidence type="ECO:0000313" key="7">
    <source>
        <dbReference type="Proteomes" id="UP000095284"/>
    </source>
</evidence>
<evidence type="ECO:0000256" key="2">
    <source>
        <dbReference type="SAM" id="MobiDB-lite"/>
    </source>
</evidence>
<dbReference type="InterPro" id="IPR008160">
    <property type="entry name" value="Collagen"/>
</dbReference>
<feature type="compositionally biased region" description="Pro residues" evidence="2">
    <location>
        <begin position="176"/>
        <end position="186"/>
    </location>
</feature>
<feature type="compositionally biased region" description="Polar residues" evidence="2">
    <location>
        <begin position="113"/>
        <end position="130"/>
    </location>
</feature>
<protein>
    <submittedName>
        <fullName evidence="5">(pine wood nematode) hypothetical protein</fullName>
    </submittedName>
    <submittedName>
        <fullName evidence="9">Col_cuticle_N domain-containing protein</fullName>
    </submittedName>
</protein>
<evidence type="ECO:0000313" key="8">
    <source>
        <dbReference type="Proteomes" id="UP000659654"/>
    </source>
</evidence>
<feature type="compositionally biased region" description="Low complexity" evidence="2">
    <location>
        <begin position="188"/>
        <end position="198"/>
    </location>
</feature>
<feature type="compositionally biased region" description="Low complexity" evidence="2">
    <location>
        <begin position="132"/>
        <end position="147"/>
    </location>
</feature>
<feature type="compositionally biased region" description="Pro residues" evidence="2">
    <location>
        <begin position="290"/>
        <end position="299"/>
    </location>
</feature>
<dbReference type="PANTHER" id="PTHR24637">
    <property type="entry name" value="COLLAGEN"/>
    <property type="match status" value="1"/>
</dbReference>
<feature type="compositionally biased region" description="Low complexity" evidence="2">
    <location>
        <begin position="317"/>
        <end position="330"/>
    </location>
</feature>
<evidence type="ECO:0000313" key="9">
    <source>
        <dbReference type="WBParaSite" id="BXY_0099100.1"/>
    </source>
</evidence>
<feature type="transmembrane region" description="Helical" evidence="3">
    <location>
        <begin position="14"/>
        <end position="37"/>
    </location>
</feature>
<evidence type="ECO:0000313" key="6">
    <source>
        <dbReference type="EMBL" id="CAG9129100.1"/>
    </source>
</evidence>
<keyword evidence="1" id="KW-0677">Repeat</keyword>
<reference evidence="9" key="1">
    <citation type="submission" date="2016-11" db="UniProtKB">
        <authorList>
            <consortium name="WormBaseParasite"/>
        </authorList>
    </citation>
    <scope>IDENTIFICATION</scope>
</reference>
<dbReference type="Proteomes" id="UP000659654">
    <property type="component" value="Unassembled WGS sequence"/>
</dbReference>
<dbReference type="OrthoDB" id="10668781at2759"/>
<accession>A0A1I7RJV9</accession>
<evidence type="ECO:0000256" key="1">
    <source>
        <dbReference type="ARBA" id="ARBA00022737"/>
    </source>
</evidence>
<keyword evidence="3" id="KW-0812">Transmembrane</keyword>
<dbReference type="Proteomes" id="UP000095284">
    <property type="component" value="Unplaced"/>
</dbReference>
<feature type="compositionally biased region" description="Low complexity" evidence="2">
    <location>
        <begin position="154"/>
        <end position="168"/>
    </location>
</feature>
<dbReference type="SMR" id="A0A1I7RJV9"/>
<proteinExistence type="predicted"/>
<dbReference type="SMART" id="SM01088">
    <property type="entry name" value="Col_cuticle_N"/>
    <property type="match status" value="1"/>
</dbReference>
<dbReference type="WBParaSite" id="BXY_0099100.1">
    <property type="protein sequence ID" value="BXY_0099100.1"/>
    <property type="gene ID" value="BXY_0099100"/>
</dbReference>
<dbReference type="AlphaFoldDB" id="A0A1I7RJV9"/>
<dbReference type="eggNOG" id="KOG3544">
    <property type="taxonomic scope" value="Eukaryota"/>
</dbReference>
<name>A0A1I7RJV9_BURXY</name>
<evidence type="ECO:0000256" key="3">
    <source>
        <dbReference type="SAM" id="Phobius"/>
    </source>
</evidence>
<dbReference type="Pfam" id="PF01484">
    <property type="entry name" value="Col_cuticle_N"/>
    <property type="match status" value="1"/>
</dbReference>
<evidence type="ECO:0000313" key="5">
    <source>
        <dbReference type="EMBL" id="CAD5233743.1"/>
    </source>
</evidence>
<keyword evidence="3" id="KW-1133">Transmembrane helix</keyword>
<dbReference type="InterPro" id="IPR002486">
    <property type="entry name" value="Col_cuticle_N"/>
</dbReference>
<evidence type="ECO:0000259" key="4">
    <source>
        <dbReference type="SMART" id="SM01088"/>
    </source>
</evidence>
<organism evidence="7 9">
    <name type="scientific">Bursaphelenchus xylophilus</name>
    <name type="common">Pinewood nematode worm</name>
    <name type="synonym">Aphelenchoides xylophilus</name>
    <dbReference type="NCBI Taxonomy" id="6326"/>
    <lineage>
        <taxon>Eukaryota</taxon>
        <taxon>Metazoa</taxon>
        <taxon>Ecdysozoa</taxon>
        <taxon>Nematoda</taxon>
        <taxon>Chromadorea</taxon>
        <taxon>Rhabditida</taxon>
        <taxon>Tylenchina</taxon>
        <taxon>Tylenchomorpha</taxon>
        <taxon>Aphelenchoidea</taxon>
        <taxon>Aphelenchoididae</taxon>
        <taxon>Bursaphelenchus</taxon>
    </lineage>
</organism>
<dbReference type="GO" id="GO:0042302">
    <property type="term" value="F:structural constituent of cuticle"/>
    <property type="evidence" value="ECO:0007669"/>
    <property type="project" value="InterPro"/>
</dbReference>
<sequence length="364" mass="37201">MTGSAAEAHSLRNWAIFGSTLATLGTLLVVVLVPVVYENVQRIQTIMDGELEFCRHRAANVFSEIRVTKMILSANRQKRQAFTGRRSIISSITSRQSRNTVHPPSKAPYDVLQASTTYGSSSNDAYNPTATPSPSSSYQEASSTSAPAYDTSIPPAYGSSESSPSSSTCCGCGVSPPGPAGPPGPPGSDGFDGQPGQPGNEGAPGLELPYPQEQPAFCFDCAPGPVGPPGQPGQPGRPGREGYPGRPGLISYPGRPGYPGHPGPRGEPGPDGRPGHQGAPGRLTQLPARIGPPGPPGPVGRPGWPGYKGADGKPGETTQGPPGDQGAPGTPGQPGQPGAIGELGTTGPDGRCDHCHIPRTAPGY</sequence>
<dbReference type="PANTHER" id="PTHR24637:SF310">
    <property type="entry name" value="NEMATODE CUTICLE COLLAGEN N-TERMINAL DOMAIN-CONTAINING PROTEIN"/>
    <property type="match status" value="1"/>
</dbReference>
<dbReference type="EMBL" id="CAJFCV020000006">
    <property type="protein sequence ID" value="CAG9129100.1"/>
    <property type="molecule type" value="Genomic_DNA"/>
</dbReference>
<dbReference type="Pfam" id="PF01391">
    <property type="entry name" value="Collagen"/>
    <property type="match status" value="2"/>
</dbReference>
<feature type="compositionally biased region" description="Low complexity" evidence="2">
    <location>
        <begin position="86"/>
        <end position="98"/>
    </location>
</feature>
<gene>
    <name evidence="5" type="ORF">BXYJ_LOCUS13834</name>
</gene>
<keyword evidence="3" id="KW-0472">Membrane</keyword>
<feature type="domain" description="Nematode cuticle collagen N-terminal" evidence="4">
    <location>
        <begin position="15"/>
        <end position="65"/>
    </location>
</feature>
<reference evidence="6" key="2">
    <citation type="submission" date="2020-08" db="EMBL/GenBank/DDBJ databases">
        <authorList>
            <person name="Kikuchi T."/>
        </authorList>
    </citation>
    <scope>NUCLEOTIDE SEQUENCE</scope>
    <source>
        <strain evidence="5">Ka4C1</strain>
    </source>
</reference>
<dbReference type="Proteomes" id="UP000582659">
    <property type="component" value="Unassembled WGS sequence"/>
</dbReference>